<evidence type="ECO:0000256" key="1">
    <source>
        <dbReference type="SAM" id="MobiDB-lite"/>
    </source>
</evidence>
<reference evidence="3 4" key="1">
    <citation type="submission" date="2020-12" db="EMBL/GenBank/DDBJ databases">
        <title>A novel species.</title>
        <authorList>
            <person name="Li K."/>
        </authorList>
    </citation>
    <scope>NUCLEOTIDE SEQUENCE [LARGE SCALE GENOMIC DNA]</scope>
    <source>
        <strain evidence="3 4">ZYC-3</strain>
    </source>
</reference>
<dbReference type="RefSeq" id="WP_200397165.1">
    <property type="nucleotide sequence ID" value="NZ_CP066831.1"/>
</dbReference>
<dbReference type="AlphaFoldDB" id="A0A7T7KXH3"/>
<feature type="chain" id="PRO_5032757178" evidence="2">
    <location>
        <begin position="25"/>
        <end position="202"/>
    </location>
</feature>
<proteinExistence type="predicted"/>
<evidence type="ECO:0000313" key="3">
    <source>
        <dbReference type="EMBL" id="QQM42227.1"/>
    </source>
</evidence>
<name>A0A7T7KXH3_9ACTN</name>
<evidence type="ECO:0000256" key="2">
    <source>
        <dbReference type="SAM" id="SignalP"/>
    </source>
</evidence>
<dbReference type="KEGG" id="slf:JEQ17_24145"/>
<sequence>MGITPALRTLAIALVSGGVLTAAAAGTAFAGTASAGAATVGGTAAGGTASGGSAAGRPGSGGSEDPVWGTVVSRGDLNVRAHPDTGSAVLGRLSPGSQDRVACVARGSHVFGNPHWYWLVGARAWASAAFVDLGGAGVPRCSDPCEGVWKDRWHDGSGGCNGCDDGSWSSSGSWSASGSWSWSFSGSWDASGSGWEWVPGGR</sequence>
<dbReference type="EMBL" id="CP066831">
    <property type="protein sequence ID" value="QQM42227.1"/>
    <property type="molecule type" value="Genomic_DNA"/>
</dbReference>
<keyword evidence="2" id="KW-0732">Signal</keyword>
<feature type="region of interest" description="Disordered" evidence="1">
    <location>
        <begin position="46"/>
        <end position="68"/>
    </location>
</feature>
<feature type="compositionally biased region" description="Gly residues" evidence="1">
    <location>
        <begin position="46"/>
        <end position="62"/>
    </location>
</feature>
<accession>A0A7T7KXH3</accession>
<evidence type="ECO:0000313" key="4">
    <source>
        <dbReference type="Proteomes" id="UP000595636"/>
    </source>
</evidence>
<keyword evidence="4" id="KW-1185">Reference proteome</keyword>
<feature type="signal peptide" evidence="2">
    <location>
        <begin position="1"/>
        <end position="24"/>
    </location>
</feature>
<gene>
    <name evidence="3" type="ORF">JEQ17_24145</name>
</gene>
<organism evidence="3 4">
    <name type="scientific">Streptomyces liliifuscus</name>
    <dbReference type="NCBI Taxonomy" id="2797636"/>
    <lineage>
        <taxon>Bacteria</taxon>
        <taxon>Bacillati</taxon>
        <taxon>Actinomycetota</taxon>
        <taxon>Actinomycetes</taxon>
        <taxon>Kitasatosporales</taxon>
        <taxon>Streptomycetaceae</taxon>
        <taxon>Streptomyces</taxon>
    </lineage>
</organism>
<dbReference type="Proteomes" id="UP000595636">
    <property type="component" value="Chromosome"/>
</dbReference>
<protein>
    <submittedName>
        <fullName evidence="3">SH3 domain-containing protein</fullName>
    </submittedName>
</protein>